<name>A0A547PKN8_9RHOB</name>
<accession>A0A547PKN8</accession>
<evidence type="ECO:0000313" key="3">
    <source>
        <dbReference type="Proteomes" id="UP000318590"/>
    </source>
</evidence>
<gene>
    <name evidence="2" type="ORF">FEV53_18570</name>
</gene>
<feature type="region of interest" description="Disordered" evidence="1">
    <location>
        <begin position="84"/>
        <end position="105"/>
    </location>
</feature>
<dbReference type="Gene3D" id="1.10.10.60">
    <property type="entry name" value="Homeodomain-like"/>
    <property type="match status" value="1"/>
</dbReference>
<proteinExistence type="predicted"/>
<keyword evidence="3" id="KW-1185">Reference proteome</keyword>
<dbReference type="EMBL" id="VFSV01000067">
    <property type="protein sequence ID" value="TRD14673.1"/>
    <property type="molecule type" value="Genomic_DNA"/>
</dbReference>
<dbReference type="AlphaFoldDB" id="A0A547PKN8"/>
<comment type="caution">
    <text evidence="2">The sequence shown here is derived from an EMBL/GenBank/DDBJ whole genome shotgun (WGS) entry which is preliminary data.</text>
</comment>
<protein>
    <submittedName>
        <fullName evidence="2">Transposase</fullName>
    </submittedName>
</protein>
<reference evidence="2 3" key="1">
    <citation type="submission" date="2019-06" db="EMBL/GenBank/DDBJ databases">
        <title>Paenimaribius caenipelagi gen. nov., sp. nov., isolated from a tidal flat.</title>
        <authorList>
            <person name="Yoon J.-H."/>
        </authorList>
    </citation>
    <scope>NUCLEOTIDE SEQUENCE [LARGE SCALE GENOMIC DNA]</scope>
    <source>
        <strain evidence="2 3">JBTF-M29</strain>
    </source>
</reference>
<sequence length="105" mass="11401">MSSRVRCACATGSSTASNAVERLYEPGATQGSVAKELGITGTQLKTWRLEIEAFGSMEAKRRQKADAAELERLRKENKRLAEESEILQIGEQANATGPSDCPNDE</sequence>
<dbReference type="Proteomes" id="UP000318590">
    <property type="component" value="Unassembled WGS sequence"/>
</dbReference>
<dbReference type="GO" id="GO:0006313">
    <property type="term" value="P:DNA transposition"/>
    <property type="evidence" value="ECO:0007669"/>
    <property type="project" value="InterPro"/>
</dbReference>
<evidence type="ECO:0000313" key="2">
    <source>
        <dbReference type="EMBL" id="TRD14673.1"/>
    </source>
</evidence>
<dbReference type="InterPro" id="IPR002514">
    <property type="entry name" value="Transposase_8"/>
</dbReference>
<organism evidence="2 3">
    <name type="scientific">Palleronia caenipelagi</name>
    <dbReference type="NCBI Taxonomy" id="2489174"/>
    <lineage>
        <taxon>Bacteria</taxon>
        <taxon>Pseudomonadati</taxon>
        <taxon>Pseudomonadota</taxon>
        <taxon>Alphaproteobacteria</taxon>
        <taxon>Rhodobacterales</taxon>
        <taxon>Roseobacteraceae</taxon>
        <taxon>Palleronia</taxon>
    </lineage>
</organism>
<dbReference type="InterPro" id="IPR009057">
    <property type="entry name" value="Homeodomain-like_sf"/>
</dbReference>
<evidence type="ECO:0000256" key="1">
    <source>
        <dbReference type="SAM" id="MobiDB-lite"/>
    </source>
</evidence>
<dbReference type="GO" id="GO:0004803">
    <property type="term" value="F:transposase activity"/>
    <property type="evidence" value="ECO:0007669"/>
    <property type="project" value="InterPro"/>
</dbReference>
<dbReference type="SUPFAM" id="SSF46689">
    <property type="entry name" value="Homeodomain-like"/>
    <property type="match status" value="1"/>
</dbReference>
<dbReference type="OrthoDB" id="7877002at2"/>
<dbReference type="Pfam" id="PF01527">
    <property type="entry name" value="HTH_Tnp_1"/>
    <property type="match status" value="1"/>
</dbReference>
<dbReference type="GO" id="GO:0003677">
    <property type="term" value="F:DNA binding"/>
    <property type="evidence" value="ECO:0007669"/>
    <property type="project" value="InterPro"/>
</dbReference>